<dbReference type="Pfam" id="PF00266">
    <property type="entry name" value="Aminotran_5"/>
    <property type="match status" value="2"/>
</dbReference>
<dbReference type="InterPro" id="IPR000192">
    <property type="entry name" value="Aminotrans_V_dom"/>
</dbReference>
<keyword evidence="10" id="KW-1185">Reference proteome</keyword>
<dbReference type="Gene3D" id="3.30.70.1510">
    <property type="entry name" value="THUMP domain-like"/>
    <property type="match status" value="1"/>
</dbReference>
<dbReference type="VEuPathDB" id="TriTrypDB:LPMP_331770"/>
<comment type="cofactor">
    <cofactor evidence="1">
        <name>pyridoxal 5'-phosphate</name>
        <dbReference type="ChEBI" id="CHEBI:597326"/>
    </cofactor>
</comment>
<dbReference type="AlphaFoldDB" id="A0A088RZM8"/>
<evidence type="ECO:0000313" key="7">
    <source>
        <dbReference type="EMBL" id="AIO01469.1"/>
    </source>
</evidence>
<evidence type="ECO:0000256" key="3">
    <source>
        <dbReference type="ARBA" id="ARBA00022741"/>
    </source>
</evidence>
<evidence type="ECO:0000313" key="8">
    <source>
        <dbReference type="EMBL" id="AKK31285.1"/>
    </source>
</evidence>
<dbReference type="EMBL" id="CP009402">
    <property type="protein sequence ID" value="AIO01469.1"/>
    <property type="molecule type" value="Genomic_DNA"/>
</dbReference>
<dbReference type="Pfam" id="PF02568">
    <property type="entry name" value="ThiI"/>
    <property type="match status" value="1"/>
</dbReference>
<dbReference type="Proteomes" id="UP000063063">
    <property type="component" value="Chromosome 33"/>
</dbReference>
<dbReference type="EMBL" id="KM411840">
    <property type="protein sequence ID" value="AKK31285.1"/>
    <property type="molecule type" value="Genomic_DNA"/>
</dbReference>
<evidence type="ECO:0000259" key="6">
    <source>
        <dbReference type="Pfam" id="PF02568"/>
    </source>
</evidence>
<keyword evidence="4" id="KW-0067">ATP-binding</keyword>
<evidence type="ECO:0000313" key="10">
    <source>
        <dbReference type="Proteomes" id="UP000063063"/>
    </source>
</evidence>
<comment type="similarity">
    <text evidence="2">Belongs to the class-V pyridoxal-phosphate-dependent aminotransferase family. NifS/IscS subfamily.</text>
</comment>
<dbReference type="SUPFAM" id="SSF52402">
    <property type="entry name" value="Adenine nucleotide alpha hydrolases-like"/>
    <property type="match status" value="1"/>
</dbReference>
<organism evidence="7 10">
    <name type="scientific">Leishmania panamensis</name>
    <dbReference type="NCBI Taxonomy" id="5679"/>
    <lineage>
        <taxon>Eukaryota</taxon>
        <taxon>Discoba</taxon>
        <taxon>Euglenozoa</taxon>
        <taxon>Kinetoplastea</taxon>
        <taxon>Metakinetoplastina</taxon>
        <taxon>Trypanosomatida</taxon>
        <taxon>Trypanosomatidae</taxon>
        <taxon>Leishmaniinae</taxon>
        <taxon>Leishmania</taxon>
        <taxon>Leishmania guyanensis species complex</taxon>
    </lineage>
</organism>
<dbReference type="SUPFAM" id="SSF53383">
    <property type="entry name" value="PLP-dependent transferases"/>
    <property type="match status" value="1"/>
</dbReference>
<dbReference type="SUPFAM" id="SSF143437">
    <property type="entry name" value="THUMP domain-like"/>
    <property type="match status" value="1"/>
</dbReference>
<dbReference type="Gene3D" id="3.40.50.620">
    <property type="entry name" value="HUPs"/>
    <property type="match status" value="1"/>
</dbReference>
<proteinExistence type="inferred from homology"/>
<dbReference type="GO" id="GO:0004810">
    <property type="term" value="F:CCA tRNA nucleotidyltransferase activity"/>
    <property type="evidence" value="ECO:0007669"/>
    <property type="project" value="InterPro"/>
</dbReference>
<dbReference type="OrthoDB" id="10250117at2759"/>
<evidence type="ECO:0000256" key="2">
    <source>
        <dbReference type="ARBA" id="ARBA00006490"/>
    </source>
</evidence>
<dbReference type="Gene3D" id="3.40.640.10">
    <property type="entry name" value="Type I PLP-dependent aspartate aminotransferase-like (Major domain)"/>
    <property type="match status" value="2"/>
</dbReference>
<gene>
    <name evidence="7" type="ORF">LPMP_331770</name>
</gene>
<evidence type="ECO:0000313" key="9">
    <source>
        <dbReference type="EMBL" id="AKK31286.1"/>
    </source>
</evidence>
<feature type="domain" description="Aminotransferase class V" evidence="5">
    <location>
        <begin position="589"/>
        <end position="779"/>
    </location>
</feature>
<dbReference type="GO" id="GO:0005524">
    <property type="term" value="F:ATP binding"/>
    <property type="evidence" value="ECO:0007669"/>
    <property type="project" value="UniProtKB-KW"/>
</dbReference>
<dbReference type="Gene3D" id="3.90.1150.10">
    <property type="entry name" value="Aspartate Aminotransferase, domain 1"/>
    <property type="match status" value="1"/>
</dbReference>
<evidence type="ECO:0000256" key="4">
    <source>
        <dbReference type="ARBA" id="ARBA00022840"/>
    </source>
</evidence>
<dbReference type="InterPro" id="IPR020536">
    <property type="entry name" value="ThiI_AANH"/>
</dbReference>
<feature type="domain" description="Aminotransferase class V" evidence="5">
    <location>
        <begin position="470"/>
        <end position="546"/>
    </location>
</feature>
<dbReference type="KEGG" id="lpan:LPMP_331770"/>
<sequence>MLTNRQDEKLLTNPREFPDERTPNFILKAKNGHFHFLMTEPDVSKNYLWYMSEPKLVAVPELEAEMRVPGRRWYATDKAGFELQKRNNAVATEGEPYVCLHNIKRPELYWFGKRHAEPPVEKVALVISVGELYLKSAIHRKRLVRALMDNMRRVLKNPQVFRNGDTLIEVRKEVPTKEQLKLLALLPGIAKIYEGSQEKGERKGDPRGAFICAGAQGIPITANQRVLALISGGIDSPVAAYRMMTRGCLVNGVHFLNSTNDTASVMEKNRRICERLSSVQGRFDMHYVDISTLQSQIVANAPNHNRTLIYKWFMLSLAAGFDDSSFIVTGDSAGQVASQTVHNISTLYPTICKAVIAPLIGVTKNFIIDEARKINTFDFSIQEGADCCQYMMCKSGANLMMGRRTLDACVRRIKLTELKVMKEVYHDGELCESSEFIYYPQSGMRASNNTSVPSPLVPDASNEDDAHDVVYFDAAAGTKIAKEVTMAMLRAPHGNPNSMHMSGREARMAVEKVRSQLAKVMHVPANDIIFTSGGTESNHIALNGYHVVREPWSHASTTGNSNIPAGTTVVKVVDLVNHETGSINRNLTRPEGGRLHVDASQGLLKVDFGSLDLSEVDSITVTAHKINGPVGVGAVYLRDLTCNKLFSGGSQEKGIRPGTENVPAIVGFGVALGLDRSHSIHKKIDALMTQELEKMGCEVNRRGEVSGYIVHATLPTGYSNTDVVSRLSTQYHVEIGTGSACKTNEVNTTVYDTLGKTPAPTRSIRISWDSFATLSDAERVLSALKNVLEEIKLKR</sequence>
<dbReference type="RefSeq" id="XP_010702269.1">
    <property type="nucleotide sequence ID" value="XM_010703967.1"/>
</dbReference>
<dbReference type="InterPro" id="IPR015424">
    <property type="entry name" value="PyrdxlP-dep_Trfase"/>
</dbReference>
<dbReference type="eggNOG" id="KOG1549">
    <property type="taxonomic scope" value="Eukaryota"/>
</dbReference>
<reference evidence="7 10" key="1">
    <citation type="journal article" date="2015" name="Sci. Rep.">
        <title>The genome of Leishmania panamensis: insights into genomics of the L. (Viannia) subgenus.</title>
        <authorList>
            <person name="Llanes A."/>
            <person name="Restrepo C.M."/>
            <person name="Vecchio G.D."/>
            <person name="Anguizola F.J."/>
            <person name="Lleonart R."/>
        </authorList>
    </citation>
    <scope>NUCLEOTIDE SEQUENCE [LARGE SCALE GENOMIC DNA]</scope>
    <source>
        <strain evidence="7 10">MHOM/PA/94/PSC-1</strain>
    </source>
</reference>
<name>A0A088RZM8_LEIPA</name>
<dbReference type="InterPro" id="IPR015422">
    <property type="entry name" value="PyrdxlP-dep_Trfase_small"/>
</dbReference>
<protein>
    <submittedName>
        <fullName evidence="7">Thiamine biosynthesis-like protein</fullName>
    </submittedName>
</protein>
<evidence type="ECO:0000256" key="1">
    <source>
        <dbReference type="ARBA" id="ARBA00001933"/>
    </source>
</evidence>
<feature type="domain" description="Thil AANH" evidence="6">
    <location>
        <begin position="223"/>
        <end position="394"/>
    </location>
</feature>
<accession>A0A088RZM8</accession>
<dbReference type="GeneID" id="22578330"/>
<dbReference type="VEuPathDB" id="TriTrypDB:LPAL13_330024600"/>
<evidence type="ECO:0000259" key="5">
    <source>
        <dbReference type="Pfam" id="PF00266"/>
    </source>
</evidence>
<dbReference type="InterPro" id="IPR014729">
    <property type="entry name" value="Rossmann-like_a/b/a_fold"/>
</dbReference>
<keyword evidence="3" id="KW-0547">Nucleotide-binding</keyword>
<dbReference type="PANTHER" id="PTHR11601:SF34">
    <property type="entry name" value="CYSTEINE DESULFURASE"/>
    <property type="match status" value="1"/>
</dbReference>
<reference evidence="8" key="2">
    <citation type="journal article" date="2016" name="PLoS Negl. Trop. Dis.">
        <title>The Dynamics of Lateral Gene Transfer in Genus Leishmania - A Route for Adaptation and Species Diversification.</title>
        <authorList>
            <person name="Vikeved E."/>
            <person name="Backlund A."/>
            <person name="Alsmark C."/>
        </authorList>
    </citation>
    <scope>NUCLEOTIDE SEQUENCE</scope>
    <source>
        <strain evidence="9">L967/96</strain>
        <strain evidence="8">MHOM/PA/71/LS94</strain>
    </source>
</reference>
<dbReference type="PANTHER" id="PTHR11601">
    <property type="entry name" value="CYSTEINE DESULFURYLASE FAMILY MEMBER"/>
    <property type="match status" value="1"/>
</dbReference>
<dbReference type="EMBL" id="KM411841">
    <property type="protein sequence ID" value="AKK31286.1"/>
    <property type="molecule type" value="Genomic_DNA"/>
</dbReference>
<dbReference type="InterPro" id="IPR015421">
    <property type="entry name" value="PyrdxlP-dep_Trfase_major"/>
</dbReference>